<name>A0AAV0V6D9_HYABA</name>
<sequence length="471" mass="54070">MPLSTSSLASAGSHSRRHRHHHQQQKQQQPQQQQQQSSKSSKCVHFATTQDLETFRPQLASHYATPSFARPVPQKGSTTRRYTIDEVELYFSEDRPACPVVPSDYAVRKAANRDNFVLCGYLETRRVTLGRTSWTPHWAELYPGILELRKCTDASVRKRALLPLKSCKLTFFDLKEHAVMQMEFLYQGKSDARVLRFQTKQDLFLWWWSIQVAAQVHIEPQLLHKGLSRSTVSALQLKDGTYQVDNVLFPKLMQPVLHPLKKKLRLPRGVTHLIFIRHGETENINFRVSDREKRLTQRGKEQAKITAKYLSRMLQARGSSTPCVSLVHGRLRRTVETAAAFVDVMPWIANKSECCFLEDGAPKSVDIYQRYEFRESMHKMAFQSICRWDGGDNFVRNPSGEPENFKIAIAHASFIQYCMAQCYNVPREIVQLGGPISHCSITRIDVRSSDEFVGKFSNLVSHLPLTHQTSE</sequence>
<keyword evidence="8" id="KW-1185">Reference proteome</keyword>
<dbReference type="PANTHER" id="PTHR20935">
    <property type="entry name" value="PHOSPHOGLYCERATE MUTASE-RELATED"/>
    <property type="match status" value="1"/>
</dbReference>
<evidence type="ECO:0000256" key="5">
    <source>
        <dbReference type="SAM" id="MobiDB-lite"/>
    </source>
</evidence>
<dbReference type="GO" id="GO:0004722">
    <property type="term" value="F:protein serine/threonine phosphatase activity"/>
    <property type="evidence" value="ECO:0007669"/>
    <property type="project" value="TreeGrafter"/>
</dbReference>
<keyword evidence="2" id="KW-0378">Hydrolase</keyword>
<feature type="domain" description="PH" evidence="6">
    <location>
        <begin position="115"/>
        <end position="215"/>
    </location>
</feature>
<protein>
    <recommendedName>
        <fullName evidence="3">Serine/threonine-protein phosphatase PGAM5, mitochondrial</fullName>
    </recommendedName>
    <alternativeName>
        <fullName evidence="4">Serine/threonine-protein phosphatase Pgam5, mitochondrial</fullName>
    </alternativeName>
</protein>
<dbReference type="GO" id="GO:0005739">
    <property type="term" value="C:mitochondrion"/>
    <property type="evidence" value="ECO:0007669"/>
    <property type="project" value="TreeGrafter"/>
</dbReference>
<accession>A0AAV0V6D9</accession>
<dbReference type="SUPFAM" id="SSF50729">
    <property type="entry name" value="PH domain-like"/>
    <property type="match status" value="1"/>
</dbReference>
<feature type="compositionally biased region" description="Basic residues" evidence="5">
    <location>
        <begin position="14"/>
        <end position="24"/>
    </location>
</feature>
<comment type="caution">
    <text evidence="7">The sequence shown here is derived from an EMBL/GenBank/DDBJ whole genome shotgun (WGS) entry which is preliminary data.</text>
</comment>
<proteinExistence type="inferred from homology"/>
<dbReference type="SUPFAM" id="SSF53254">
    <property type="entry name" value="Phosphoglycerate mutase-like"/>
    <property type="match status" value="1"/>
</dbReference>
<feature type="compositionally biased region" description="Low complexity" evidence="5">
    <location>
        <begin position="25"/>
        <end position="41"/>
    </location>
</feature>
<dbReference type="PANTHER" id="PTHR20935:SF0">
    <property type="entry name" value="SERINE_THREONINE-PROTEIN PHOSPHATASE PGAM5, MITOCHONDRIAL"/>
    <property type="match status" value="1"/>
</dbReference>
<dbReference type="Pfam" id="PF00300">
    <property type="entry name" value="His_Phos_1"/>
    <property type="match status" value="1"/>
</dbReference>
<dbReference type="EMBL" id="CANTFL010001489">
    <property type="protein sequence ID" value="CAI5743410.1"/>
    <property type="molecule type" value="Genomic_DNA"/>
</dbReference>
<gene>
    <name evidence="7" type="ORF">HBR001_LOCUS9462</name>
</gene>
<organism evidence="7 8">
    <name type="scientific">Hyaloperonospora brassicae</name>
    <name type="common">Brassica downy mildew</name>
    <name type="synonym">Peronospora brassicae</name>
    <dbReference type="NCBI Taxonomy" id="162125"/>
    <lineage>
        <taxon>Eukaryota</taxon>
        <taxon>Sar</taxon>
        <taxon>Stramenopiles</taxon>
        <taxon>Oomycota</taxon>
        <taxon>Peronosporomycetes</taxon>
        <taxon>Peronosporales</taxon>
        <taxon>Peronosporaceae</taxon>
        <taxon>Hyaloperonospora</taxon>
    </lineage>
</organism>
<evidence type="ECO:0000313" key="8">
    <source>
        <dbReference type="Proteomes" id="UP001162031"/>
    </source>
</evidence>
<dbReference type="AlphaFoldDB" id="A0AAV0V6D9"/>
<dbReference type="InterPro" id="IPR051021">
    <property type="entry name" value="Mito_Ser/Thr_phosphatase"/>
</dbReference>
<evidence type="ECO:0000256" key="2">
    <source>
        <dbReference type="ARBA" id="ARBA00022801"/>
    </source>
</evidence>
<reference evidence="7" key="1">
    <citation type="submission" date="2022-12" db="EMBL/GenBank/DDBJ databases">
        <authorList>
            <person name="Webb A."/>
        </authorList>
    </citation>
    <scope>NUCLEOTIDE SEQUENCE</scope>
    <source>
        <strain evidence="7">Hp1</strain>
    </source>
</reference>
<dbReference type="PROSITE" id="PS50003">
    <property type="entry name" value="PH_DOMAIN"/>
    <property type="match status" value="1"/>
</dbReference>
<dbReference type="Gene3D" id="3.40.50.1240">
    <property type="entry name" value="Phosphoglycerate mutase-like"/>
    <property type="match status" value="1"/>
</dbReference>
<evidence type="ECO:0000259" key="6">
    <source>
        <dbReference type="PROSITE" id="PS50003"/>
    </source>
</evidence>
<evidence type="ECO:0000313" key="7">
    <source>
        <dbReference type="EMBL" id="CAI5743410.1"/>
    </source>
</evidence>
<feature type="region of interest" description="Disordered" evidence="5">
    <location>
        <begin position="1"/>
        <end position="43"/>
    </location>
</feature>
<dbReference type="InterPro" id="IPR029033">
    <property type="entry name" value="His_PPase_superfam"/>
</dbReference>
<evidence type="ECO:0000256" key="1">
    <source>
        <dbReference type="ARBA" id="ARBA00006717"/>
    </source>
</evidence>
<evidence type="ECO:0000256" key="3">
    <source>
        <dbReference type="ARBA" id="ARBA00039765"/>
    </source>
</evidence>
<evidence type="ECO:0000256" key="4">
    <source>
        <dbReference type="ARBA" id="ARBA00040722"/>
    </source>
</evidence>
<comment type="similarity">
    <text evidence="1">Belongs to the phosphoglycerate mutase family. BPG-dependent PGAM subfamily.</text>
</comment>
<dbReference type="CDD" id="cd07067">
    <property type="entry name" value="HP_PGM_like"/>
    <property type="match status" value="1"/>
</dbReference>
<dbReference type="InterPro" id="IPR001849">
    <property type="entry name" value="PH_domain"/>
</dbReference>
<dbReference type="GO" id="GO:0090141">
    <property type="term" value="P:positive regulation of mitochondrial fission"/>
    <property type="evidence" value="ECO:0007669"/>
    <property type="project" value="TreeGrafter"/>
</dbReference>
<feature type="compositionally biased region" description="Polar residues" evidence="5">
    <location>
        <begin position="1"/>
        <end position="12"/>
    </location>
</feature>
<dbReference type="InterPro" id="IPR013078">
    <property type="entry name" value="His_Pase_superF_clade-1"/>
</dbReference>
<dbReference type="Proteomes" id="UP001162031">
    <property type="component" value="Unassembled WGS sequence"/>
</dbReference>